<accession>A0A9D3A1Q5</accession>
<comment type="caution">
    <text evidence="1">The sequence shown here is derived from an EMBL/GenBank/DDBJ whole genome shotgun (WGS) entry which is preliminary data.</text>
</comment>
<evidence type="ECO:0000313" key="1">
    <source>
        <dbReference type="EMBL" id="HJF65685.1"/>
    </source>
</evidence>
<gene>
    <name evidence="1" type="ORF">K8U77_06180</name>
</gene>
<reference evidence="1" key="1">
    <citation type="journal article" date="2021" name="PeerJ">
        <title>Extensive microbial diversity within the chicken gut microbiome revealed by metagenomics and culture.</title>
        <authorList>
            <person name="Gilroy R."/>
            <person name="Ravi A."/>
            <person name="Getino M."/>
            <person name="Pursley I."/>
            <person name="Horton D.L."/>
            <person name="Alikhan N.F."/>
            <person name="Baker D."/>
            <person name="Gharbi K."/>
            <person name="Hall N."/>
            <person name="Watson M."/>
            <person name="Adriaenssens E.M."/>
            <person name="Foster-Nyarko E."/>
            <person name="Jarju S."/>
            <person name="Secka A."/>
            <person name="Antonio M."/>
            <person name="Oren A."/>
            <person name="Chaudhuri R.R."/>
            <person name="La Ragione R."/>
            <person name="Hildebrand F."/>
            <person name="Pallen M.J."/>
        </authorList>
    </citation>
    <scope>NUCLEOTIDE SEQUENCE</scope>
    <source>
        <strain evidence="1">ChiGjej6B6-11269</strain>
    </source>
</reference>
<dbReference type="Proteomes" id="UP000786989">
    <property type="component" value="Unassembled WGS sequence"/>
</dbReference>
<sequence>MSVMVTVEYGGEEHVYECDFAAVGVIRCTAGDTRSSIIAAGEATAYEAAMLGCQVAAKIIEPFDSMEEVMADDYR</sequence>
<evidence type="ECO:0000313" key="2">
    <source>
        <dbReference type="Proteomes" id="UP000786989"/>
    </source>
</evidence>
<protein>
    <submittedName>
        <fullName evidence="1">Uncharacterized protein</fullName>
    </submittedName>
</protein>
<organism evidence="1 2">
    <name type="scientific">Slackia equolifaciens</name>
    <dbReference type="NCBI Taxonomy" id="498718"/>
    <lineage>
        <taxon>Bacteria</taxon>
        <taxon>Bacillati</taxon>
        <taxon>Actinomycetota</taxon>
        <taxon>Coriobacteriia</taxon>
        <taxon>Eggerthellales</taxon>
        <taxon>Eggerthellaceae</taxon>
        <taxon>Slackia</taxon>
    </lineage>
</organism>
<proteinExistence type="predicted"/>
<reference evidence="1" key="2">
    <citation type="submission" date="2021-09" db="EMBL/GenBank/DDBJ databases">
        <authorList>
            <person name="Gilroy R."/>
        </authorList>
    </citation>
    <scope>NUCLEOTIDE SEQUENCE</scope>
    <source>
        <strain evidence="1">ChiGjej6B6-11269</strain>
    </source>
</reference>
<dbReference type="AlphaFoldDB" id="A0A9D3A1Q5"/>
<dbReference type="EMBL" id="DYWI01000116">
    <property type="protein sequence ID" value="HJF65685.1"/>
    <property type="molecule type" value="Genomic_DNA"/>
</dbReference>
<name>A0A9D3A1Q5_9ACTN</name>